<evidence type="ECO:0000313" key="2">
    <source>
        <dbReference type="Proteomes" id="UP000276133"/>
    </source>
</evidence>
<keyword evidence="2" id="KW-1185">Reference proteome</keyword>
<organism evidence="1 2">
    <name type="scientific">Brachionus plicatilis</name>
    <name type="common">Marine rotifer</name>
    <name type="synonym">Brachionus muelleri</name>
    <dbReference type="NCBI Taxonomy" id="10195"/>
    <lineage>
        <taxon>Eukaryota</taxon>
        <taxon>Metazoa</taxon>
        <taxon>Spiralia</taxon>
        <taxon>Gnathifera</taxon>
        <taxon>Rotifera</taxon>
        <taxon>Eurotatoria</taxon>
        <taxon>Monogononta</taxon>
        <taxon>Pseudotrocha</taxon>
        <taxon>Ploima</taxon>
        <taxon>Brachionidae</taxon>
        <taxon>Brachionus</taxon>
    </lineage>
</organism>
<comment type="caution">
    <text evidence="1">The sequence shown here is derived from an EMBL/GenBank/DDBJ whole genome shotgun (WGS) entry which is preliminary data.</text>
</comment>
<evidence type="ECO:0000313" key="1">
    <source>
        <dbReference type="EMBL" id="RNA38417.1"/>
    </source>
</evidence>
<sequence>MGILAEKAAGINEKLRVSMCTLTIKEVENSTNVNYQFFVYTVYPCSEIRALKPEYQKTMSLNLVLGFKCIIYNQKSKQVNQPMY</sequence>
<dbReference type="EMBL" id="REGN01000874">
    <property type="protein sequence ID" value="RNA38417.1"/>
    <property type="molecule type" value="Genomic_DNA"/>
</dbReference>
<gene>
    <name evidence="1" type="ORF">BpHYR1_054231</name>
</gene>
<dbReference type="AlphaFoldDB" id="A0A3M7SS38"/>
<name>A0A3M7SS38_BRAPC</name>
<accession>A0A3M7SS38</accession>
<dbReference type="Proteomes" id="UP000276133">
    <property type="component" value="Unassembled WGS sequence"/>
</dbReference>
<proteinExistence type="predicted"/>
<reference evidence="1 2" key="1">
    <citation type="journal article" date="2018" name="Sci. Rep.">
        <title>Genomic signatures of local adaptation to the degree of environmental predictability in rotifers.</title>
        <authorList>
            <person name="Franch-Gras L."/>
            <person name="Hahn C."/>
            <person name="Garcia-Roger E.M."/>
            <person name="Carmona M.J."/>
            <person name="Serra M."/>
            <person name="Gomez A."/>
        </authorList>
    </citation>
    <scope>NUCLEOTIDE SEQUENCE [LARGE SCALE GENOMIC DNA]</scope>
    <source>
        <strain evidence="1">HYR1</strain>
    </source>
</reference>
<protein>
    <submittedName>
        <fullName evidence="1">Uncharacterized protein</fullName>
    </submittedName>
</protein>